<dbReference type="PANTHER" id="PTHR36919">
    <property type="entry name" value="BLR1215 PROTEIN"/>
    <property type="match status" value="1"/>
</dbReference>
<sequence length="141" mass="14438">MIRAALAASLLVAGLAGAQAATVPEGVWSLPKGKATVRIAACGDGVCATLVGLRKPLDKQGRPKVDKRNPDRAKRDRPVIGLSLLQGMAPSGEGWAGTFYNPDDGKTYAGSLAPAGDGTLKLKGCVLGGLLCKTQVLTRVS</sequence>
<evidence type="ECO:0000256" key="1">
    <source>
        <dbReference type="SAM" id="SignalP"/>
    </source>
</evidence>
<reference evidence="3" key="1">
    <citation type="journal article" date="2014" name="Int. J. Syst. Evol. Microbiol.">
        <title>Complete genome sequence of Corynebacterium casei LMG S-19264T (=DSM 44701T), isolated from a smear-ripened cheese.</title>
        <authorList>
            <consortium name="US DOE Joint Genome Institute (JGI-PGF)"/>
            <person name="Walter F."/>
            <person name="Albersmeier A."/>
            <person name="Kalinowski J."/>
            <person name="Ruckert C."/>
        </authorList>
    </citation>
    <scope>NUCLEOTIDE SEQUENCE</scope>
    <source>
        <strain evidence="3">VKM B-1606</strain>
    </source>
</reference>
<dbReference type="PANTHER" id="PTHR36919:SF2">
    <property type="entry name" value="BLL6627 PROTEIN"/>
    <property type="match status" value="1"/>
</dbReference>
<evidence type="ECO:0000259" key="2">
    <source>
        <dbReference type="Pfam" id="PF09917"/>
    </source>
</evidence>
<comment type="caution">
    <text evidence="3">The sequence shown here is derived from an EMBL/GenBank/DDBJ whole genome shotgun (WGS) entry which is preliminary data.</text>
</comment>
<keyword evidence="5" id="KW-1185">Reference proteome</keyword>
<evidence type="ECO:0000313" key="6">
    <source>
        <dbReference type="Proteomes" id="UP001143400"/>
    </source>
</evidence>
<keyword evidence="1" id="KW-0732">Signal</keyword>
<protein>
    <submittedName>
        <fullName evidence="4">Uncharacterized protein (DUF2147 family)</fullName>
    </submittedName>
</protein>
<reference evidence="3" key="3">
    <citation type="submission" date="2023-01" db="EMBL/GenBank/DDBJ databases">
        <authorList>
            <person name="Sun Q."/>
            <person name="Evtushenko L."/>
        </authorList>
    </citation>
    <scope>NUCLEOTIDE SEQUENCE</scope>
    <source>
        <strain evidence="3">VKM B-1606</strain>
    </source>
</reference>
<feature type="chain" id="PRO_5040840574" evidence="1">
    <location>
        <begin position="21"/>
        <end position="141"/>
    </location>
</feature>
<gene>
    <name evidence="3" type="ORF">GCM10008170_19180</name>
    <name evidence="4" type="ORF">JOD31_000817</name>
</gene>
<organism evidence="3 6">
    <name type="scientific">Methylopila capsulata</name>
    <dbReference type="NCBI Taxonomy" id="61654"/>
    <lineage>
        <taxon>Bacteria</taxon>
        <taxon>Pseudomonadati</taxon>
        <taxon>Pseudomonadota</taxon>
        <taxon>Alphaproteobacteria</taxon>
        <taxon>Hyphomicrobiales</taxon>
        <taxon>Methylopilaceae</taxon>
        <taxon>Methylopila</taxon>
    </lineage>
</organism>
<proteinExistence type="predicted"/>
<name>A0A9W6IV56_9HYPH</name>
<accession>A0A9W6IV56</accession>
<reference evidence="4 5" key="2">
    <citation type="submission" date="2021-01" db="EMBL/GenBank/DDBJ databases">
        <title>Genomic Encyclopedia of Type Strains, Phase IV (KMG-IV): sequencing the most valuable type-strain genomes for metagenomic binning, comparative biology and taxonomic classification.</title>
        <authorList>
            <person name="Goeker M."/>
        </authorList>
    </citation>
    <scope>NUCLEOTIDE SEQUENCE [LARGE SCALE GENOMIC DNA]</scope>
    <source>
        <strain evidence="4 5">DSM 6130</strain>
    </source>
</reference>
<dbReference type="EMBL" id="BSFF01000002">
    <property type="protein sequence ID" value="GLK55899.1"/>
    <property type="molecule type" value="Genomic_DNA"/>
</dbReference>
<dbReference type="AlphaFoldDB" id="A0A9W6IV56"/>
<dbReference type="Proteomes" id="UP001143400">
    <property type="component" value="Unassembled WGS sequence"/>
</dbReference>
<feature type="signal peptide" evidence="1">
    <location>
        <begin position="1"/>
        <end position="20"/>
    </location>
</feature>
<dbReference type="Pfam" id="PF09917">
    <property type="entry name" value="DUF2147"/>
    <property type="match status" value="1"/>
</dbReference>
<dbReference type="Proteomes" id="UP000758856">
    <property type="component" value="Unassembled WGS sequence"/>
</dbReference>
<dbReference type="RefSeq" id="WP_204949010.1">
    <property type="nucleotide sequence ID" value="NZ_BSFF01000002.1"/>
</dbReference>
<feature type="domain" description="DUF2147" evidence="2">
    <location>
        <begin position="26"/>
        <end position="139"/>
    </location>
</feature>
<dbReference type="EMBL" id="JAFBCY010000001">
    <property type="protein sequence ID" value="MBM7850605.1"/>
    <property type="molecule type" value="Genomic_DNA"/>
</dbReference>
<evidence type="ECO:0000313" key="3">
    <source>
        <dbReference type="EMBL" id="GLK55899.1"/>
    </source>
</evidence>
<evidence type="ECO:0000313" key="5">
    <source>
        <dbReference type="Proteomes" id="UP000758856"/>
    </source>
</evidence>
<evidence type="ECO:0000313" key="4">
    <source>
        <dbReference type="EMBL" id="MBM7850605.1"/>
    </source>
</evidence>
<dbReference type="InterPro" id="IPR019223">
    <property type="entry name" value="DUF2147"/>
</dbReference>
<dbReference type="Gene3D" id="2.40.128.520">
    <property type="match status" value="1"/>
</dbReference>